<protein>
    <submittedName>
        <fullName evidence="1">Uncharacterized protein</fullName>
    </submittedName>
</protein>
<dbReference type="Gramene" id="rna10560">
    <property type="protein sequence ID" value="RHN74475.1"/>
    <property type="gene ID" value="gene10560"/>
</dbReference>
<comment type="caution">
    <text evidence="1">The sequence shown here is derived from an EMBL/GenBank/DDBJ whole genome shotgun (WGS) entry which is preliminary data.</text>
</comment>
<accession>A0A396JDE0</accession>
<sequence>MKVWWSKSQYYYCIAGYTLTLDLGARGEDSNIFSTSSFSGEERSHAKEPLVQKYLLVVRKNLTLSILMKSSMSPRKQNTRADVLSNLGSTRSIGINDSFIR</sequence>
<evidence type="ECO:0000313" key="1">
    <source>
        <dbReference type="EMBL" id="RHN74475.1"/>
    </source>
</evidence>
<organism evidence="1 2">
    <name type="scientific">Medicago truncatula</name>
    <name type="common">Barrel medic</name>
    <name type="synonym">Medicago tribuloides</name>
    <dbReference type="NCBI Taxonomy" id="3880"/>
    <lineage>
        <taxon>Eukaryota</taxon>
        <taxon>Viridiplantae</taxon>
        <taxon>Streptophyta</taxon>
        <taxon>Embryophyta</taxon>
        <taxon>Tracheophyta</taxon>
        <taxon>Spermatophyta</taxon>
        <taxon>Magnoliopsida</taxon>
        <taxon>eudicotyledons</taxon>
        <taxon>Gunneridae</taxon>
        <taxon>Pentapetalae</taxon>
        <taxon>rosids</taxon>
        <taxon>fabids</taxon>
        <taxon>Fabales</taxon>
        <taxon>Fabaceae</taxon>
        <taxon>Papilionoideae</taxon>
        <taxon>50 kb inversion clade</taxon>
        <taxon>NPAAA clade</taxon>
        <taxon>Hologalegina</taxon>
        <taxon>IRL clade</taxon>
        <taxon>Trifolieae</taxon>
        <taxon>Medicago</taxon>
    </lineage>
</organism>
<proteinExistence type="predicted"/>
<dbReference type="AlphaFoldDB" id="A0A396JDE0"/>
<gene>
    <name evidence="1" type="ORF">MtrunA17_Chr2g0310841</name>
</gene>
<dbReference type="EMBL" id="PSQE01000002">
    <property type="protein sequence ID" value="RHN74475.1"/>
    <property type="molecule type" value="Genomic_DNA"/>
</dbReference>
<dbReference type="Proteomes" id="UP000265566">
    <property type="component" value="Chromosome 2"/>
</dbReference>
<reference evidence="2" key="1">
    <citation type="journal article" date="2018" name="Nat. Plants">
        <title>Whole-genome landscape of Medicago truncatula symbiotic genes.</title>
        <authorList>
            <person name="Pecrix Y."/>
            <person name="Staton S.E."/>
            <person name="Sallet E."/>
            <person name="Lelandais-Briere C."/>
            <person name="Moreau S."/>
            <person name="Carrere S."/>
            <person name="Blein T."/>
            <person name="Jardinaud M.F."/>
            <person name="Latrasse D."/>
            <person name="Zouine M."/>
            <person name="Zahm M."/>
            <person name="Kreplak J."/>
            <person name="Mayjonade B."/>
            <person name="Satge C."/>
            <person name="Perez M."/>
            <person name="Cauet S."/>
            <person name="Marande W."/>
            <person name="Chantry-Darmon C."/>
            <person name="Lopez-Roques C."/>
            <person name="Bouchez O."/>
            <person name="Berard A."/>
            <person name="Debelle F."/>
            <person name="Munos S."/>
            <person name="Bendahmane A."/>
            <person name="Berges H."/>
            <person name="Niebel A."/>
            <person name="Buitink J."/>
            <person name="Frugier F."/>
            <person name="Benhamed M."/>
            <person name="Crespi M."/>
            <person name="Gouzy J."/>
            <person name="Gamas P."/>
        </authorList>
    </citation>
    <scope>NUCLEOTIDE SEQUENCE [LARGE SCALE GENOMIC DNA]</scope>
    <source>
        <strain evidence="2">cv. Jemalong A17</strain>
    </source>
</reference>
<evidence type="ECO:0000313" key="2">
    <source>
        <dbReference type="Proteomes" id="UP000265566"/>
    </source>
</evidence>
<name>A0A396JDE0_MEDTR</name>